<comment type="caution">
    <text evidence="3">The sequence shown here is derived from an EMBL/GenBank/DDBJ whole genome shotgun (WGS) entry which is preliminary data.</text>
</comment>
<keyword evidence="4" id="KW-1185">Reference proteome</keyword>
<dbReference type="AlphaFoldDB" id="A0A919E6A2"/>
<dbReference type="EMBL" id="BNBC01000077">
    <property type="protein sequence ID" value="GHF17219.1"/>
    <property type="molecule type" value="Genomic_DNA"/>
</dbReference>
<evidence type="ECO:0000256" key="1">
    <source>
        <dbReference type="SAM" id="MobiDB-lite"/>
    </source>
</evidence>
<dbReference type="Pfam" id="PF20028">
    <property type="entry name" value="VMAP-C"/>
    <property type="match status" value="1"/>
</dbReference>
<reference evidence="3" key="2">
    <citation type="submission" date="2020-09" db="EMBL/GenBank/DDBJ databases">
        <authorList>
            <person name="Sun Q."/>
            <person name="Ohkuma M."/>
        </authorList>
    </citation>
    <scope>NUCLEOTIDE SEQUENCE</scope>
    <source>
        <strain evidence="3">JCM 3302</strain>
    </source>
</reference>
<dbReference type="Gene3D" id="2.40.10.120">
    <property type="match status" value="1"/>
</dbReference>
<accession>A0A919E6A2</accession>
<dbReference type="SUPFAM" id="SSF50494">
    <property type="entry name" value="Trypsin-like serine proteases"/>
    <property type="match status" value="1"/>
</dbReference>
<evidence type="ECO:0000259" key="2">
    <source>
        <dbReference type="Pfam" id="PF20028"/>
    </source>
</evidence>
<evidence type="ECO:0000313" key="3">
    <source>
        <dbReference type="EMBL" id="GHF17219.1"/>
    </source>
</evidence>
<organism evidence="3 4">
    <name type="scientific">Streptomyces spiralis</name>
    <dbReference type="NCBI Taxonomy" id="66376"/>
    <lineage>
        <taxon>Bacteria</taxon>
        <taxon>Bacillati</taxon>
        <taxon>Actinomycetota</taxon>
        <taxon>Actinomycetes</taxon>
        <taxon>Kitasatosporales</taxon>
        <taxon>Streptomycetaceae</taxon>
        <taxon>Streptomyces</taxon>
    </lineage>
</organism>
<dbReference type="InterPro" id="IPR009003">
    <property type="entry name" value="Peptidase_S1_PA"/>
</dbReference>
<gene>
    <name evidence="3" type="ORF">GCM10014715_85410</name>
</gene>
<proteinExistence type="predicted"/>
<feature type="domain" description="vWA-MoxR associated protein C-terminal" evidence="2">
    <location>
        <begin position="498"/>
        <end position="722"/>
    </location>
</feature>
<evidence type="ECO:0000313" key="4">
    <source>
        <dbReference type="Proteomes" id="UP000641386"/>
    </source>
</evidence>
<protein>
    <recommendedName>
        <fullName evidence="2">vWA-MoxR associated protein C-terminal domain-containing protein</fullName>
    </recommendedName>
</protein>
<reference evidence="3" key="1">
    <citation type="journal article" date="2014" name="Int. J. Syst. Evol. Microbiol.">
        <title>Complete genome sequence of Corynebacterium casei LMG S-19264T (=DSM 44701T), isolated from a smear-ripened cheese.</title>
        <authorList>
            <consortium name="US DOE Joint Genome Institute (JGI-PGF)"/>
            <person name="Walter F."/>
            <person name="Albersmeier A."/>
            <person name="Kalinowski J."/>
            <person name="Ruckert C."/>
        </authorList>
    </citation>
    <scope>NUCLEOTIDE SEQUENCE</scope>
    <source>
        <strain evidence="3">JCM 3302</strain>
    </source>
</reference>
<dbReference type="InterPro" id="IPR045450">
    <property type="entry name" value="VMAP_C"/>
</dbReference>
<name>A0A919E6A2_9ACTN</name>
<feature type="region of interest" description="Disordered" evidence="1">
    <location>
        <begin position="1"/>
        <end position="20"/>
    </location>
</feature>
<dbReference type="Pfam" id="PF13365">
    <property type="entry name" value="Trypsin_2"/>
    <property type="match status" value="1"/>
</dbReference>
<sequence>MRRTRWLRGDREESGAQPPVRSSLASVMGLASAAVVGGGVYMGDALVLTCAHVVNDSLGRDSFEQRSPDGTVVRVAFPGAAEPHRAYAAEVVSWIPARHPSSEARPARRGDRTWAGDLALLRLVDAPPADVRAVRWSAMTEGQKVRAWFGGGQQFTYADGFVRLCDTAIAYVDSALVGAAIGPGYSGGPLWCEEEEASVGIVLGVIEPAPGDFSAGQVVRRTITVPWQAIDKELDRAYFRRPAEDAPPRPSTPAVHPAARHAIATVVAEALADPAVRAAHASRLAEELDLDVAPDATAGVDEIVDVLVSRPRAVAALCESMRQSAPDAALQLLYIGKMALIPGMLSPSEHQWLMELLPPQAAARLAEAAKAALPDSTFFEELTDPPERLLDEHERLLRLVEKLEEFWGDSAPVPDNTPRVPALLRAVEYLAAVCEEPTAGGLRGWSESVARRLGVAQAALRERRDDAESWAQGERSATHRQPRLTVQLTRVTRGTPGTFRCTAWYTSGREDETDRRVLADDEARTPAAITRVLHDILKREGAVATSTKVPVIEFLMEADDLDEPVDAWHNEPADGEVPVVLGAEYTVHLRCTHLRRDVDQQRSWRSRWAHLERGKLVRLDQRHSTALQVYGLLKADLDASRVILACDVQHRQQLRAVCLLLGVPVVLWDRARPSASRNDQVTALMLNGPIRGLPLRVRQHRARALAETSPDTLAPALVWDDATQLPPTFRWSDPTGQEPIR</sequence>
<dbReference type="Proteomes" id="UP000641386">
    <property type="component" value="Unassembled WGS sequence"/>
</dbReference>
<dbReference type="RefSeq" id="WP_189908113.1">
    <property type="nucleotide sequence ID" value="NZ_BNBC01000077.1"/>
</dbReference>